<sequence>MTAWTGLTMTGGAATAGGVVACMADAAVVTGVLAVCVDVWVDEATSSSVLVRRVVCADVDVAGLVRVLVAGFDFGSSADLFPCVEVCAPPEEDTVTPGATGSTVCDVPVPPLTGVVGPDGLPVAGGLLVGCVEVSTPDGPVVSGVLLLLGGVDLSGLSLAVSESAHAMPAGAAMADPIPRAIAKAPIRPT</sequence>
<evidence type="ECO:0000313" key="1">
    <source>
        <dbReference type="EMBL" id="TQR86316.1"/>
    </source>
</evidence>
<organism evidence="1 2">
    <name type="scientific">Mycolicibacterium hodleri</name>
    <dbReference type="NCBI Taxonomy" id="49897"/>
    <lineage>
        <taxon>Bacteria</taxon>
        <taxon>Bacillati</taxon>
        <taxon>Actinomycetota</taxon>
        <taxon>Actinomycetes</taxon>
        <taxon>Mycobacteriales</taxon>
        <taxon>Mycobacteriaceae</taxon>
        <taxon>Mycolicibacterium</taxon>
    </lineage>
</organism>
<dbReference type="Proteomes" id="UP000315759">
    <property type="component" value="Unassembled WGS sequence"/>
</dbReference>
<protein>
    <submittedName>
        <fullName evidence="1">Uncharacterized protein</fullName>
    </submittedName>
</protein>
<dbReference type="EMBL" id="VIFX01000013">
    <property type="protein sequence ID" value="TQR86316.1"/>
    <property type="molecule type" value="Genomic_DNA"/>
</dbReference>
<proteinExistence type="predicted"/>
<accession>A0A544W244</accession>
<dbReference type="RefSeq" id="WP_142552342.1">
    <property type="nucleotide sequence ID" value="NZ_VIFX01000013.1"/>
</dbReference>
<evidence type="ECO:0000313" key="2">
    <source>
        <dbReference type="Proteomes" id="UP000315759"/>
    </source>
</evidence>
<name>A0A544W244_9MYCO</name>
<reference evidence="1 2" key="1">
    <citation type="submission" date="2018-10" db="EMBL/GenBank/DDBJ databases">
        <title>Draft genome of Mycobacterium hodleri strain B.</title>
        <authorList>
            <person name="Amande T.J."/>
            <person name="Mcgenity T.J."/>
        </authorList>
    </citation>
    <scope>NUCLEOTIDE SEQUENCE [LARGE SCALE GENOMIC DNA]</scope>
    <source>
        <strain evidence="1 2">B</strain>
    </source>
</reference>
<gene>
    <name evidence="1" type="ORF">D8S82_12095</name>
</gene>
<keyword evidence="2" id="KW-1185">Reference proteome</keyword>
<dbReference type="AlphaFoldDB" id="A0A544W244"/>
<comment type="caution">
    <text evidence="1">The sequence shown here is derived from an EMBL/GenBank/DDBJ whole genome shotgun (WGS) entry which is preliminary data.</text>
</comment>